<accession>A0AAE0Q9B0</accession>
<dbReference type="PROSITE" id="PS01264">
    <property type="entry name" value="TBOX_2"/>
    <property type="match status" value="1"/>
</dbReference>
<sequence>MQNVQQTKSGSWIRESGCPLQDSLWHNSACTMEGDGTEPKLEKERLTEEACLISTPHSVSLVLKTGEIGEYGRNQTNQQVTLSPITVTQSSTQESHTSSGIKVTLENESVWSRFHSLGTEMILTKQGRRMFPCCRFRLSGLDPQRKYFLVMDIMPLDDFTYKWNGKSWEPVTVDEPHVLGQICIHPESPALGQQWMDSPVSFYKVKLTNDSTDQEGCVLLRPMHRYLPRLRIVPFDPDSGGTIVLDSPKVKIFSFPQTEFYAVTGYQNPQITQLKIDCNPFAMAFREDSQSIRQLQDKLRPSSSVGSHFRSPLLSLARNLSGKRKEGAVKSTASTCIQDNSFFLLSSKEKKGPLQLLTRCASPRADEKEMTEDLQPPVKKTMKKQRVKGVETKVSKTCETQDQKATEDTDSGRMSTALEDEQQKNLLSKRVLRSLPFLPHAAHDGYLKAYKKKPGSLPQGLIKVNGKSYAKAKLLLGQLGALHPVNRFAAFVTGRPVGQTKIVGDTTKACPPKAPLKPCSQASAPESNTTSKNKRSDISPMKALVGPPPGTTPIVPDGTRFVLVPVTPSNSAAAPSAETVTSSTLPPGQQVVLQPAPGSNFLCQYNGQMIQLKPISTEPHVQPQPSPVSEGSTSQVLQTADSTCLPKDTRSLQIPLISTPFSKILPKPLPDISPKVLSLSAKSGMNIASGMSAFNLQSSFPGKTGTFSFRICPPNGGKPVGSEHGGKPPEPSADTSSTVLLPGGFTLIKLFHTAVPAVLTNVTSAASLPAEIPQNDENIRKSIVQSCSPSLEQNCQVSESISNPDLFETSNSDLSQSSNGLPSEGVIKEEHESEHFSESENTLFPSKYNWVPDGAVMVHTSEVSKMEPMDMDDWPPNGAERILWIDSADEEEDEIPPAVEASESKTTTGGANFSSCGEELQVDNLYFNKKETPETPLIHNKDLPPKEYADEQKPYLKSSISNNDKEKDCDPFTNANNSNTLNITKQEPPFFIPIKKIDDNKPSQIFFGSHNSNEQVMFQEDCTSVHIKNEPRNTTYMDMKDQGLLGENSTLCISRIETCNNQTAQNAFLKHIPITEQRLDSANNYGLSTKIESCSDSPRRHTCTMPDVDKQHISSEDILLPINKEEPCMNQTVTEFPQDLNKQGLGSKNMEFYNNLAKPNSTASLHGEDSHENADIAGNASFSLLDCQTLVNCTPTAHPLNTASLGQKAGLKNVTVCTETFKIISQNLKEGKDEAEDGKKQFKTTVKELSDDEDIAVDVINVSEDEAPFDQLDRDMAHSSGDGDGNSSDEEDSSYDSTSDSETTDDTVDMSTEDDVDVESFEDSDGKRFINMIKVQTRHKHNEIHYKMRTAKLKKKIKHLTNLMRTSRNLPVHEREKRLNHTEKERVRRDEMRQAFAALKKALNVEERVRMCNHDILNQARLTIWALKDRSQCLEERKKALLQKQSSYFSKIAELSEKGEAKDEESFEKQCAQQKQLGSQNTQQTSVPGPLVNPRRVDSDGNRLPPRFGLWKAPNYIRKRSKKSLQQPPIPATEAVDESSNSILSPDSPGSDTVSGPSVKPEKRSLPKIVLQSFGKTDGVKLTNDIKTSQPSSTEVSKSAELLTDGHLDPQVQNKEMEKCSAGASNVKEKSLVEEHSNKENPAPSSEVTGNEVQNKTLSKLENEQASAAVVKVRKKRRQTEVVIEEALSNPDVLGPRKLRQRSPAVTGGATSRSTANKRKRII</sequence>
<feature type="region of interest" description="Disordered" evidence="7">
    <location>
        <begin position="803"/>
        <end position="823"/>
    </location>
</feature>
<dbReference type="GO" id="GO:0060429">
    <property type="term" value="P:epithelium development"/>
    <property type="evidence" value="ECO:0007669"/>
    <property type="project" value="UniProtKB-ARBA"/>
</dbReference>
<proteinExistence type="predicted"/>
<dbReference type="GO" id="GO:0009653">
    <property type="term" value="P:anatomical structure morphogenesis"/>
    <property type="evidence" value="ECO:0007669"/>
    <property type="project" value="UniProtKB-ARBA"/>
</dbReference>
<name>A0AAE0Q9B0_9TELE</name>
<keyword evidence="11" id="KW-1185">Reference proteome</keyword>
<dbReference type="InterPro" id="IPR036960">
    <property type="entry name" value="T-box_sf"/>
</dbReference>
<evidence type="ECO:0008006" key="12">
    <source>
        <dbReference type="Google" id="ProtNLM"/>
    </source>
</evidence>
<feature type="compositionally biased region" description="Polar residues" evidence="7">
    <location>
        <begin position="803"/>
        <end position="821"/>
    </location>
</feature>
<evidence type="ECO:0000259" key="9">
    <source>
        <dbReference type="PROSITE" id="PS50888"/>
    </source>
</evidence>
<protein>
    <recommendedName>
        <fullName evidence="12">MAX gene-associated protein</fullName>
    </recommendedName>
</protein>
<dbReference type="InterPro" id="IPR046360">
    <property type="entry name" value="T-box_DNA-bd"/>
</dbReference>
<dbReference type="PROSITE" id="PS50252">
    <property type="entry name" value="TBOX_3"/>
    <property type="match status" value="1"/>
</dbReference>
<feature type="compositionally biased region" description="Polar residues" evidence="7">
    <location>
        <begin position="1471"/>
        <end position="1487"/>
    </location>
</feature>
<dbReference type="PROSITE" id="PS50888">
    <property type="entry name" value="BHLH"/>
    <property type="match status" value="1"/>
</dbReference>
<feature type="region of interest" description="Disordered" evidence="7">
    <location>
        <begin position="508"/>
        <end position="556"/>
    </location>
</feature>
<evidence type="ECO:0000256" key="3">
    <source>
        <dbReference type="ARBA" id="ARBA00023125"/>
    </source>
</evidence>
<feature type="compositionally biased region" description="Polar residues" evidence="7">
    <location>
        <begin position="520"/>
        <end position="531"/>
    </location>
</feature>
<feature type="compositionally biased region" description="Acidic residues" evidence="7">
    <location>
        <begin position="1302"/>
        <end position="1321"/>
    </location>
</feature>
<keyword evidence="5 6" id="KW-0539">Nucleus</keyword>
<dbReference type="GO" id="GO:0001708">
    <property type="term" value="P:cell fate specification"/>
    <property type="evidence" value="ECO:0007669"/>
    <property type="project" value="TreeGrafter"/>
</dbReference>
<keyword evidence="3 6" id="KW-0238">DNA-binding</keyword>
<feature type="domain" description="BHLH" evidence="9">
    <location>
        <begin position="1376"/>
        <end position="1427"/>
    </location>
</feature>
<feature type="region of interest" description="Disordered" evidence="7">
    <location>
        <begin position="394"/>
        <end position="415"/>
    </location>
</feature>
<comment type="caution">
    <text evidence="6">Lacks conserved residue(s) required for the propagation of feature annotation.</text>
</comment>
<reference evidence="10" key="1">
    <citation type="submission" date="2023-06" db="EMBL/GenBank/DDBJ databases">
        <title>Male Hemibagrus guttatus genome.</title>
        <authorList>
            <person name="Bian C."/>
        </authorList>
    </citation>
    <scope>NUCLEOTIDE SEQUENCE</scope>
    <source>
        <strain evidence="10">Male_cb2023</strain>
        <tissue evidence="10">Muscle</tissue>
    </source>
</reference>
<feature type="region of interest" description="Disordered" evidence="7">
    <location>
        <begin position="1265"/>
        <end position="1321"/>
    </location>
</feature>
<dbReference type="SUPFAM" id="SSF49417">
    <property type="entry name" value="p53-like transcription factors"/>
    <property type="match status" value="1"/>
</dbReference>
<dbReference type="Proteomes" id="UP001274896">
    <property type="component" value="Unassembled WGS sequence"/>
</dbReference>
<dbReference type="GO" id="GO:0005634">
    <property type="term" value="C:nucleus"/>
    <property type="evidence" value="ECO:0007669"/>
    <property type="project" value="UniProtKB-SubCell"/>
</dbReference>
<feature type="domain" description="T-box" evidence="8">
    <location>
        <begin position="105"/>
        <end position="287"/>
    </location>
</feature>
<dbReference type="CDD" id="cd20195">
    <property type="entry name" value="T-box_MGA-like"/>
    <property type="match status" value="1"/>
</dbReference>
<keyword evidence="2" id="KW-0805">Transcription regulation</keyword>
<dbReference type="SMART" id="SM00425">
    <property type="entry name" value="TBOX"/>
    <property type="match status" value="1"/>
</dbReference>
<dbReference type="GO" id="GO:0000785">
    <property type="term" value="C:chromatin"/>
    <property type="evidence" value="ECO:0007669"/>
    <property type="project" value="TreeGrafter"/>
</dbReference>
<dbReference type="Gene3D" id="2.60.40.820">
    <property type="entry name" value="Transcription factor, T-box"/>
    <property type="match status" value="1"/>
</dbReference>
<feature type="region of interest" description="Disordered" evidence="7">
    <location>
        <begin position="890"/>
        <end position="915"/>
    </location>
</feature>
<dbReference type="GO" id="GO:0000981">
    <property type="term" value="F:DNA-binding transcription factor activity, RNA polymerase II-specific"/>
    <property type="evidence" value="ECO:0007669"/>
    <property type="project" value="TreeGrafter"/>
</dbReference>
<evidence type="ECO:0000256" key="4">
    <source>
        <dbReference type="ARBA" id="ARBA00023163"/>
    </source>
</evidence>
<dbReference type="InterPro" id="IPR001699">
    <property type="entry name" value="TF_T-box"/>
</dbReference>
<dbReference type="EMBL" id="JAUCMX010000019">
    <property type="protein sequence ID" value="KAK3516078.1"/>
    <property type="molecule type" value="Genomic_DNA"/>
</dbReference>
<dbReference type="SUPFAM" id="SSF47459">
    <property type="entry name" value="HLH, helix-loop-helix DNA-binding domain"/>
    <property type="match status" value="1"/>
</dbReference>
<feature type="region of interest" description="Disordered" evidence="7">
    <location>
        <begin position="1460"/>
        <end position="1666"/>
    </location>
</feature>
<feature type="compositionally biased region" description="Low complexity" evidence="7">
    <location>
        <begin position="508"/>
        <end position="519"/>
    </location>
</feature>
<dbReference type="InterPro" id="IPR036638">
    <property type="entry name" value="HLH_DNA-bd_sf"/>
</dbReference>
<organism evidence="10 11">
    <name type="scientific">Hemibagrus guttatus</name>
    <dbReference type="NCBI Taxonomy" id="175788"/>
    <lineage>
        <taxon>Eukaryota</taxon>
        <taxon>Metazoa</taxon>
        <taxon>Chordata</taxon>
        <taxon>Craniata</taxon>
        <taxon>Vertebrata</taxon>
        <taxon>Euteleostomi</taxon>
        <taxon>Actinopterygii</taxon>
        <taxon>Neopterygii</taxon>
        <taxon>Teleostei</taxon>
        <taxon>Ostariophysi</taxon>
        <taxon>Siluriformes</taxon>
        <taxon>Bagridae</taxon>
        <taxon>Hemibagrus</taxon>
    </lineage>
</organism>
<evidence type="ECO:0000256" key="5">
    <source>
        <dbReference type="ARBA" id="ARBA00023242"/>
    </source>
</evidence>
<dbReference type="PANTHER" id="PTHR11267:SF203">
    <property type="entry name" value="MAX GENE-ASSOCIATED PROTEIN-LIKE"/>
    <property type="match status" value="1"/>
</dbReference>
<dbReference type="GO" id="GO:0046983">
    <property type="term" value="F:protein dimerization activity"/>
    <property type="evidence" value="ECO:0007669"/>
    <property type="project" value="InterPro"/>
</dbReference>
<comment type="subcellular location">
    <subcellularLocation>
        <location evidence="1 6">Nucleus</location>
    </subcellularLocation>
</comment>
<feature type="compositionally biased region" description="Polar residues" evidence="7">
    <location>
        <begin position="1643"/>
        <end position="1666"/>
    </location>
</feature>
<feature type="region of interest" description="Disordered" evidence="7">
    <location>
        <begin position="1694"/>
        <end position="1723"/>
    </location>
</feature>
<keyword evidence="4" id="KW-0804">Transcription</keyword>
<feature type="compositionally biased region" description="Polar residues" evidence="7">
    <location>
        <begin position="904"/>
        <end position="915"/>
    </location>
</feature>
<feature type="compositionally biased region" description="Basic and acidic residues" evidence="7">
    <location>
        <begin position="394"/>
        <end position="411"/>
    </location>
</feature>
<evidence type="ECO:0000256" key="7">
    <source>
        <dbReference type="SAM" id="MobiDB-lite"/>
    </source>
</evidence>
<feature type="region of interest" description="Disordered" evidence="7">
    <location>
        <begin position="713"/>
        <end position="738"/>
    </location>
</feature>
<evidence type="ECO:0000256" key="1">
    <source>
        <dbReference type="ARBA" id="ARBA00004123"/>
    </source>
</evidence>
<dbReference type="InterPro" id="IPR011598">
    <property type="entry name" value="bHLH_dom"/>
</dbReference>
<dbReference type="GO" id="GO:0000978">
    <property type="term" value="F:RNA polymerase II cis-regulatory region sequence-specific DNA binding"/>
    <property type="evidence" value="ECO:0007669"/>
    <property type="project" value="InterPro"/>
</dbReference>
<dbReference type="Pfam" id="PF00907">
    <property type="entry name" value="T-box"/>
    <property type="match status" value="1"/>
</dbReference>
<dbReference type="PRINTS" id="PR00937">
    <property type="entry name" value="TBOX"/>
</dbReference>
<comment type="caution">
    <text evidence="10">The sequence shown here is derived from an EMBL/GenBank/DDBJ whole genome shotgun (WGS) entry which is preliminary data.</text>
</comment>
<feature type="compositionally biased region" description="Basic and acidic residues" evidence="7">
    <location>
        <begin position="1627"/>
        <end position="1639"/>
    </location>
</feature>
<feature type="compositionally biased region" description="Polar residues" evidence="7">
    <location>
        <begin position="1585"/>
        <end position="1597"/>
    </location>
</feature>
<dbReference type="InterPro" id="IPR018186">
    <property type="entry name" value="TF_T-box_CS"/>
</dbReference>
<dbReference type="GO" id="GO:0045893">
    <property type="term" value="P:positive regulation of DNA-templated transcription"/>
    <property type="evidence" value="ECO:0007669"/>
    <property type="project" value="InterPro"/>
</dbReference>
<dbReference type="Gene3D" id="4.10.280.10">
    <property type="entry name" value="Helix-loop-helix DNA-binding domain"/>
    <property type="match status" value="1"/>
</dbReference>
<evidence type="ECO:0000313" key="11">
    <source>
        <dbReference type="Proteomes" id="UP001274896"/>
    </source>
</evidence>
<dbReference type="InterPro" id="IPR008967">
    <property type="entry name" value="p53-like_TF_DNA-bd_sf"/>
</dbReference>
<evidence type="ECO:0000256" key="6">
    <source>
        <dbReference type="PROSITE-ProRule" id="PRU00201"/>
    </source>
</evidence>
<dbReference type="PANTHER" id="PTHR11267">
    <property type="entry name" value="T-BOX PROTEIN-RELATED"/>
    <property type="match status" value="1"/>
</dbReference>
<evidence type="ECO:0000259" key="8">
    <source>
        <dbReference type="PROSITE" id="PS50252"/>
    </source>
</evidence>
<evidence type="ECO:0000313" key="10">
    <source>
        <dbReference type="EMBL" id="KAK3516078.1"/>
    </source>
</evidence>
<feature type="compositionally biased region" description="Polar residues" evidence="7">
    <location>
        <begin position="1538"/>
        <end position="1556"/>
    </location>
</feature>
<evidence type="ECO:0000256" key="2">
    <source>
        <dbReference type="ARBA" id="ARBA00023015"/>
    </source>
</evidence>
<gene>
    <name evidence="10" type="ORF">QTP70_005215</name>
</gene>